<reference evidence="3" key="1">
    <citation type="submission" date="2018-06" db="EMBL/GenBank/DDBJ databases">
        <authorList>
            <person name="Zhirakovskaya E."/>
        </authorList>
    </citation>
    <scope>NUCLEOTIDE SEQUENCE</scope>
</reference>
<keyword evidence="1" id="KW-0175">Coiled coil</keyword>
<dbReference type="EMBL" id="UOGJ01000107">
    <property type="protein sequence ID" value="VAX36689.1"/>
    <property type="molecule type" value="Genomic_DNA"/>
</dbReference>
<sequence>MANFGGYFFPPKADPPLADMKIMYLSIFQQFFVISLFLLCSSDVLAGGAIANRQQMMQQRQQQAIEQQKQQIIQKQKRAYQQQAAQQQRAAQQKQRQRQQQQQVAQQRALQQQRAIAQQQTRALQQQKGLQLRQSFNVRETVDKGEAKEIVTIEKIWKSMETSSKVWGLMMDTTPKVATVDRYIEWYQQRGTIIENPPIHYVGMIDAMSQDNPQMLRSPFEDVLRLVAIIEYDFGNGRDKDLMAVEVLGEEVYRKNKQRLGR</sequence>
<protein>
    <submittedName>
        <fullName evidence="3">Uncharacterized protein</fullName>
    </submittedName>
</protein>
<proteinExistence type="predicted"/>
<organism evidence="3">
    <name type="scientific">hydrothermal vent metagenome</name>
    <dbReference type="NCBI Taxonomy" id="652676"/>
    <lineage>
        <taxon>unclassified sequences</taxon>
        <taxon>metagenomes</taxon>
        <taxon>ecological metagenomes</taxon>
    </lineage>
</organism>
<evidence type="ECO:0000256" key="2">
    <source>
        <dbReference type="SAM" id="Phobius"/>
    </source>
</evidence>
<feature type="transmembrane region" description="Helical" evidence="2">
    <location>
        <begin position="27"/>
        <end position="51"/>
    </location>
</feature>
<feature type="coiled-coil region" evidence="1">
    <location>
        <begin position="58"/>
        <end position="127"/>
    </location>
</feature>
<evidence type="ECO:0000313" key="3">
    <source>
        <dbReference type="EMBL" id="VAX36689.1"/>
    </source>
</evidence>
<keyword evidence="2" id="KW-1133">Transmembrane helix</keyword>
<keyword evidence="2" id="KW-0472">Membrane</keyword>
<name>A0A3B1D3F5_9ZZZZ</name>
<evidence type="ECO:0000256" key="1">
    <source>
        <dbReference type="SAM" id="Coils"/>
    </source>
</evidence>
<dbReference type="AlphaFoldDB" id="A0A3B1D3F5"/>
<keyword evidence="2" id="KW-0812">Transmembrane</keyword>
<accession>A0A3B1D3F5</accession>
<gene>
    <name evidence="3" type="ORF">MNBD_UNCLBAC01-1241</name>
</gene>